<dbReference type="EMBL" id="JADNYJ010000053">
    <property type="protein sequence ID" value="KAF8899532.1"/>
    <property type="molecule type" value="Genomic_DNA"/>
</dbReference>
<evidence type="ECO:0000313" key="3">
    <source>
        <dbReference type="Proteomes" id="UP000724874"/>
    </source>
</evidence>
<feature type="compositionally biased region" description="Low complexity" evidence="1">
    <location>
        <begin position="165"/>
        <end position="178"/>
    </location>
</feature>
<feature type="region of interest" description="Disordered" evidence="1">
    <location>
        <begin position="147"/>
        <end position="180"/>
    </location>
</feature>
<proteinExistence type="predicted"/>
<evidence type="ECO:0000256" key="1">
    <source>
        <dbReference type="SAM" id="MobiDB-lite"/>
    </source>
</evidence>
<dbReference type="AlphaFoldDB" id="A0A9P5NMS2"/>
<sequence length="321" mass="35597">MEALLELDNEVGVPGDLLVIKRTSTVCWKKRKGNGNGVWKQARWKTIVRHPDHNNLVLEAADKSPEWQKEKKANTLCNLWIGYINGIPMHCTSTSLPLHMGKETQADGGSEKGSQKSGKSIAQKATATLSKIKRKAVNILTSPISKKKKTMKGSEHVPDKSDAISVNSSSGSLTSGSGMAEDVAEDEENLETSKKKWTSPIYAFYEPVLGPTYNNKCRCHEFKCLGRSCKYTARRYLDTKDKSLTGNLITHVKSCWGEPAWEAAKLLNNADEARTKVVEPFKLNGTITAAFEHSGKGKVTYNHIPHTRTEVKSMPFFLHLP</sequence>
<feature type="compositionally biased region" description="Basic and acidic residues" evidence="1">
    <location>
        <begin position="102"/>
        <end position="114"/>
    </location>
</feature>
<dbReference type="OrthoDB" id="2677917at2759"/>
<gene>
    <name evidence="2" type="ORF">CPB84DRAFT_1747879</name>
</gene>
<accession>A0A9P5NMS2</accession>
<organism evidence="2 3">
    <name type="scientific">Gymnopilus junonius</name>
    <name type="common">Spectacular rustgill mushroom</name>
    <name type="synonym">Gymnopilus spectabilis subsp. junonius</name>
    <dbReference type="NCBI Taxonomy" id="109634"/>
    <lineage>
        <taxon>Eukaryota</taxon>
        <taxon>Fungi</taxon>
        <taxon>Dikarya</taxon>
        <taxon>Basidiomycota</taxon>
        <taxon>Agaricomycotina</taxon>
        <taxon>Agaricomycetes</taxon>
        <taxon>Agaricomycetidae</taxon>
        <taxon>Agaricales</taxon>
        <taxon>Agaricineae</taxon>
        <taxon>Hymenogastraceae</taxon>
        <taxon>Gymnopilus</taxon>
    </lineage>
</organism>
<comment type="caution">
    <text evidence="2">The sequence shown here is derived from an EMBL/GenBank/DDBJ whole genome shotgun (WGS) entry which is preliminary data.</text>
</comment>
<feature type="compositionally biased region" description="Basic and acidic residues" evidence="1">
    <location>
        <begin position="152"/>
        <end position="162"/>
    </location>
</feature>
<dbReference type="Proteomes" id="UP000724874">
    <property type="component" value="Unassembled WGS sequence"/>
</dbReference>
<name>A0A9P5NMS2_GYMJU</name>
<reference evidence="2" key="1">
    <citation type="submission" date="2020-11" db="EMBL/GenBank/DDBJ databases">
        <authorList>
            <consortium name="DOE Joint Genome Institute"/>
            <person name="Ahrendt S."/>
            <person name="Riley R."/>
            <person name="Andreopoulos W."/>
            <person name="LaButti K."/>
            <person name="Pangilinan J."/>
            <person name="Ruiz-duenas F.J."/>
            <person name="Barrasa J.M."/>
            <person name="Sanchez-Garcia M."/>
            <person name="Camarero S."/>
            <person name="Miyauchi S."/>
            <person name="Serrano A."/>
            <person name="Linde D."/>
            <person name="Babiker R."/>
            <person name="Drula E."/>
            <person name="Ayuso-Fernandez I."/>
            <person name="Pacheco R."/>
            <person name="Padilla G."/>
            <person name="Ferreira P."/>
            <person name="Barriuso J."/>
            <person name="Kellner H."/>
            <person name="Castanera R."/>
            <person name="Alfaro M."/>
            <person name="Ramirez L."/>
            <person name="Pisabarro A.G."/>
            <person name="Kuo A."/>
            <person name="Tritt A."/>
            <person name="Lipzen A."/>
            <person name="He G."/>
            <person name="Yan M."/>
            <person name="Ng V."/>
            <person name="Cullen D."/>
            <person name="Martin F."/>
            <person name="Rosso M.-N."/>
            <person name="Henrissat B."/>
            <person name="Hibbett D."/>
            <person name="Martinez A.T."/>
            <person name="Grigoriev I.V."/>
        </authorList>
    </citation>
    <scope>NUCLEOTIDE SEQUENCE</scope>
    <source>
        <strain evidence="2">AH 44721</strain>
    </source>
</reference>
<keyword evidence="3" id="KW-1185">Reference proteome</keyword>
<protein>
    <submittedName>
        <fullName evidence="2">Uncharacterized protein</fullName>
    </submittedName>
</protein>
<feature type="region of interest" description="Disordered" evidence="1">
    <location>
        <begin position="102"/>
        <end position="122"/>
    </location>
</feature>
<evidence type="ECO:0000313" key="2">
    <source>
        <dbReference type="EMBL" id="KAF8899532.1"/>
    </source>
</evidence>